<organism evidence="2">
    <name type="scientific">Providencia alcalifaciens</name>
    <dbReference type="NCBI Taxonomy" id="126385"/>
    <lineage>
        <taxon>Bacteria</taxon>
        <taxon>Pseudomonadati</taxon>
        <taxon>Pseudomonadota</taxon>
        <taxon>Gammaproteobacteria</taxon>
        <taxon>Enterobacterales</taxon>
        <taxon>Morganellaceae</taxon>
        <taxon>Providencia</taxon>
    </lineage>
</organism>
<proteinExistence type="predicted"/>
<dbReference type="GO" id="GO:0016758">
    <property type="term" value="F:hexosyltransferase activity"/>
    <property type="evidence" value="ECO:0007669"/>
    <property type="project" value="UniProtKB-ARBA"/>
</dbReference>
<dbReference type="Gene3D" id="3.90.550.10">
    <property type="entry name" value="Spore Coat Polysaccharide Biosynthesis Protein SpsA, Chain A"/>
    <property type="match status" value="1"/>
</dbReference>
<dbReference type="PANTHER" id="PTHR22916">
    <property type="entry name" value="GLYCOSYLTRANSFERASE"/>
    <property type="match status" value="1"/>
</dbReference>
<dbReference type="InterPro" id="IPR029044">
    <property type="entry name" value="Nucleotide-diphossugar_trans"/>
</dbReference>
<dbReference type="Pfam" id="PF00535">
    <property type="entry name" value="Glycos_transf_2"/>
    <property type="match status" value="1"/>
</dbReference>
<accession>A0A346CL69</accession>
<name>A0A346CL69_9GAMM</name>
<reference evidence="2" key="1">
    <citation type="submission" date="2018-06" db="EMBL/GenBank/DDBJ databases">
        <title>Development of a Molecular Serotyping Scheme and a Multiplexed Luminex-Based Array for Providencia.</title>
        <authorList>
            <person name="Du Y."/>
            <person name="Liu B."/>
        </authorList>
    </citation>
    <scope>NUCLEOTIDE SEQUENCE</scope>
</reference>
<sequence>MINFTIFTPTYNRADELKRCYESLLNQNFHNFEWIIIDDGSTDNTSNIVESFKINATFNIKYIYQENSGKQAAWNRAIDLASYDYFLGLDSDDMLYPNSLLALSKKIDAFEDDEIIGIRALSISSDTKKLTNYFLLDTEAKASWFDEFKSGKHGERIDLFKTKLIQQFKYPVKKNTKFIPEIWLYSNISKSYKFKYLPIIVRVFFDDNPNNRLSRTSLIEHATGHFIARKSLLENTPLTVWLSRPIDLLKSAIRLHQTIRILNIKRIEFSNRAFLLNIITLPAITLNKIGLKK</sequence>
<protein>
    <submittedName>
        <fullName evidence="2">WbcL protein</fullName>
    </submittedName>
</protein>
<dbReference type="SUPFAM" id="SSF53448">
    <property type="entry name" value="Nucleotide-diphospho-sugar transferases"/>
    <property type="match status" value="1"/>
</dbReference>
<dbReference type="InterPro" id="IPR001173">
    <property type="entry name" value="Glyco_trans_2-like"/>
</dbReference>
<dbReference type="EMBL" id="MH444261">
    <property type="protein sequence ID" value="AXL96343.1"/>
    <property type="molecule type" value="Genomic_DNA"/>
</dbReference>
<dbReference type="PANTHER" id="PTHR22916:SF3">
    <property type="entry name" value="UDP-GLCNAC:BETAGAL BETA-1,3-N-ACETYLGLUCOSAMINYLTRANSFERASE-LIKE PROTEIN 1"/>
    <property type="match status" value="1"/>
</dbReference>
<evidence type="ECO:0000259" key="1">
    <source>
        <dbReference type="Pfam" id="PF00535"/>
    </source>
</evidence>
<feature type="domain" description="Glycosyltransferase 2-like" evidence="1">
    <location>
        <begin position="5"/>
        <end position="138"/>
    </location>
</feature>
<evidence type="ECO:0000313" key="2">
    <source>
        <dbReference type="EMBL" id="AXL96343.1"/>
    </source>
</evidence>
<gene>
    <name evidence="2" type="primary">gt2</name>
</gene>
<dbReference type="CDD" id="cd00761">
    <property type="entry name" value="Glyco_tranf_GTA_type"/>
    <property type="match status" value="1"/>
</dbReference>
<dbReference type="AlphaFoldDB" id="A0A346CL69"/>